<dbReference type="ESTHER" id="pirid-g4tjk9">
    <property type="family name" value="Fungal_carboxylesterase_lipase"/>
</dbReference>
<evidence type="ECO:0000256" key="2">
    <source>
        <dbReference type="ARBA" id="ARBA00022801"/>
    </source>
</evidence>
<evidence type="ECO:0000313" key="6">
    <source>
        <dbReference type="Proteomes" id="UP000007148"/>
    </source>
</evidence>
<sequence length="487" mass="52444">MFPMFLSTLSLWLSLAIVCLAQTVPIIQTTSGKLHGKAVSSKTNAYLGIPYAQPPVGPLRFSGPKPLLTPATVRNTTEFGLSCLQLGGPLPYPYPAGEDCLTINVWTSPARKPRPVFVWIYGGSWTTGYSGARSEDLTSWSKSHPEIVFVSINYRLNLYGYANSPALSPKDSNAGLRDQRAAVEWVVTNIAAFGGDPNQIILGGYSAGSASVATHLYAYPSLPLARGAILMSAQAATSLTTPLIPLPGLSLGGPNKFPAIATAVGCDLRGTDYKGQLECVRSKSVAQLTDALNATGTVGMSPYIDNSTLFSIAEYKSRGRAGKFAHIPLLTGTTDNEGDIFVFDPVTNTINETASDLFTLGMLRCYDSQQSKYASSLTSVYRYRYMGIFPALSPPPLRAWHTTDQTVLFNSVPDVAPAATEYLQKAWSTFILNPDNGLTLLGWKKYKGPGTRTLVDIFRNSSNLQHPIQLEDPTSFDSRCASLGIGL</sequence>
<feature type="domain" description="Carboxylesterase type B" evidence="4">
    <location>
        <begin position="25"/>
        <end position="361"/>
    </location>
</feature>
<comment type="similarity">
    <text evidence="1 3">Belongs to the type-B carboxylesterase/lipase family.</text>
</comment>
<reference evidence="5 6" key="1">
    <citation type="journal article" date="2011" name="PLoS Pathog.">
        <title>Endophytic Life Strategies Decoded by Genome and Transcriptome Analyses of the Mutualistic Root Symbiont Piriformospora indica.</title>
        <authorList>
            <person name="Zuccaro A."/>
            <person name="Lahrmann U."/>
            <person name="Guldener U."/>
            <person name="Langen G."/>
            <person name="Pfiffi S."/>
            <person name="Biedenkopf D."/>
            <person name="Wong P."/>
            <person name="Samans B."/>
            <person name="Grimm C."/>
            <person name="Basiewicz M."/>
            <person name="Murat C."/>
            <person name="Martin F."/>
            <person name="Kogel K.H."/>
        </authorList>
    </citation>
    <scope>NUCLEOTIDE SEQUENCE [LARGE SCALE GENOMIC DNA]</scope>
    <source>
        <strain evidence="5 6">DSM 11827</strain>
    </source>
</reference>
<name>G4TJK9_SERID</name>
<dbReference type="InterPro" id="IPR019826">
    <property type="entry name" value="Carboxylesterase_B_AS"/>
</dbReference>
<gene>
    <name evidence="5" type="ORF">PIIN_05427</name>
</gene>
<dbReference type="PROSITE" id="PS00122">
    <property type="entry name" value="CARBOXYLESTERASE_B_1"/>
    <property type="match status" value="1"/>
</dbReference>
<dbReference type="eggNOG" id="KOG4389">
    <property type="taxonomic scope" value="Eukaryota"/>
</dbReference>
<proteinExistence type="inferred from homology"/>
<accession>G4TJK9</accession>
<dbReference type="AlphaFoldDB" id="G4TJK9"/>
<keyword evidence="2 3" id="KW-0378">Hydrolase</keyword>
<dbReference type="OrthoDB" id="408631at2759"/>
<evidence type="ECO:0000256" key="3">
    <source>
        <dbReference type="RuleBase" id="RU361235"/>
    </source>
</evidence>
<evidence type="ECO:0000313" key="5">
    <source>
        <dbReference type="EMBL" id="CCA71490.1"/>
    </source>
</evidence>
<dbReference type="OMA" id="SYHQADI"/>
<dbReference type="Pfam" id="PF00135">
    <property type="entry name" value="COesterase"/>
    <property type="match status" value="1"/>
</dbReference>
<dbReference type="Proteomes" id="UP000007148">
    <property type="component" value="Unassembled WGS sequence"/>
</dbReference>
<dbReference type="SUPFAM" id="SSF53474">
    <property type="entry name" value="alpha/beta-Hydrolases"/>
    <property type="match status" value="1"/>
</dbReference>
<dbReference type="InterPro" id="IPR002018">
    <property type="entry name" value="CarbesteraseB"/>
</dbReference>
<protein>
    <recommendedName>
        <fullName evidence="3">Carboxylic ester hydrolase</fullName>
        <ecNumber evidence="3">3.1.1.-</ecNumber>
    </recommendedName>
</protein>
<keyword evidence="6" id="KW-1185">Reference proteome</keyword>
<dbReference type="Gene3D" id="3.40.50.1820">
    <property type="entry name" value="alpha/beta hydrolase"/>
    <property type="match status" value="1"/>
</dbReference>
<feature type="signal peptide" evidence="3">
    <location>
        <begin position="1"/>
        <end position="21"/>
    </location>
</feature>
<comment type="caution">
    <text evidence="5">The sequence shown here is derived from an EMBL/GenBank/DDBJ whole genome shotgun (WGS) entry which is preliminary data.</text>
</comment>
<dbReference type="InterPro" id="IPR050309">
    <property type="entry name" value="Type-B_Carboxylest/Lipase"/>
</dbReference>
<dbReference type="EMBL" id="CAFZ01000122">
    <property type="protein sequence ID" value="CCA71490.1"/>
    <property type="molecule type" value="Genomic_DNA"/>
</dbReference>
<dbReference type="STRING" id="1109443.G4TJK9"/>
<organism evidence="5 6">
    <name type="scientific">Serendipita indica (strain DSM 11827)</name>
    <name type="common">Root endophyte fungus</name>
    <name type="synonym">Piriformospora indica</name>
    <dbReference type="NCBI Taxonomy" id="1109443"/>
    <lineage>
        <taxon>Eukaryota</taxon>
        <taxon>Fungi</taxon>
        <taxon>Dikarya</taxon>
        <taxon>Basidiomycota</taxon>
        <taxon>Agaricomycotina</taxon>
        <taxon>Agaricomycetes</taxon>
        <taxon>Sebacinales</taxon>
        <taxon>Serendipitaceae</taxon>
        <taxon>Serendipita</taxon>
    </lineage>
</organism>
<evidence type="ECO:0000256" key="1">
    <source>
        <dbReference type="ARBA" id="ARBA00005964"/>
    </source>
</evidence>
<dbReference type="EC" id="3.1.1.-" evidence="3"/>
<feature type="chain" id="PRO_5005132210" description="Carboxylic ester hydrolase" evidence="3">
    <location>
        <begin position="22"/>
        <end position="487"/>
    </location>
</feature>
<dbReference type="GO" id="GO:0016787">
    <property type="term" value="F:hydrolase activity"/>
    <property type="evidence" value="ECO:0007669"/>
    <property type="project" value="UniProtKB-KW"/>
</dbReference>
<dbReference type="HOGENOM" id="CLU_006586_15_1_1"/>
<evidence type="ECO:0000259" key="4">
    <source>
        <dbReference type="Pfam" id="PF00135"/>
    </source>
</evidence>
<dbReference type="InParanoid" id="G4TJK9"/>
<dbReference type="InterPro" id="IPR029058">
    <property type="entry name" value="AB_hydrolase_fold"/>
</dbReference>
<keyword evidence="3" id="KW-0732">Signal</keyword>
<dbReference type="PANTHER" id="PTHR11559">
    <property type="entry name" value="CARBOXYLESTERASE"/>
    <property type="match status" value="1"/>
</dbReference>